<evidence type="ECO:0000256" key="10">
    <source>
        <dbReference type="SAM" id="MobiDB-lite"/>
    </source>
</evidence>
<feature type="region of interest" description="Disordered" evidence="10">
    <location>
        <begin position="206"/>
        <end position="239"/>
    </location>
</feature>
<feature type="transmembrane region" description="Helical" evidence="11">
    <location>
        <begin position="55"/>
        <end position="72"/>
    </location>
</feature>
<evidence type="ECO:0000256" key="3">
    <source>
        <dbReference type="ARBA" id="ARBA00009843"/>
    </source>
</evidence>
<keyword evidence="8 11" id="KW-1133">Transmembrane helix</keyword>
<comment type="similarity">
    <text evidence="2">Belongs to the ArsB family.</text>
</comment>
<feature type="transmembrane region" description="Helical" evidence="11">
    <location>
        <begin position="96"/>
        <end position="129"/>
    </location>
</feature>
<keyword evidence="6 11" id="KW-0812">Transmembrane</keyword>
<evidence type="ECO:0000313" key="13">
    <source>
        <dbReference type="EMBL" id="MEQ3552395.1"/>
    </source>
</evidence>
<feature type="transmembrane region" description="Helical" evidence="11">
    <location>
        <begin position="351"/>
        <end position="368"/>
    </location>
</feature>
<evidence type="ECO:0000256" key="5">
    <source>
        <dbReference type="ARBA" id="ARBA00022475"/>
    </source>
</evidence>
<dbReference type="PANTHER" id="PTHR43302">
    <property type="entry name" value="TRANSPORTER ARSB-RELATED"/>
    <property type="match status" value="1"/>
</dbReference>
<protein>
    <submittedName>
        <fullName evidence="13">SLC13 family permease</fullName>
    </submittedName>
</protein>
<keyword evidence="5" id="KW-1003">Cell membrane</keyword>
<feature type="compositionally biased region" description="Basic and acidic residues" evidence="10">
    <location>
        <begin position="221"/>
        <end position="234"/>
    </location>
</feature>
<comment type="caution">
    <text evidence="13">The sequence shown here is derived from an EMBL/GenBank/DDBJ whole genome shotgun (WGS) entry which is preliminary data.</text>
</comment>
<feature type="transmembrane region" description="Helical" evidence="11">
    <location>
        <begin position="430"/>
        <end position="456"/>
    </location>
</feature>
<gene>
    <name evidence="13" type="ORF">WIS52_18120</name>
</gene>
<feature type="transmembrane region" description="Helical" evidence="11">
    <location>
        <begin position="308"/>
        <end position="331"/>
    </location>
</feature>
<organism evidence="13 14">
    <name type="scientific">Pseudonocardia nematodicida</name>
    <dbReference type="NCBI Taxonomy" id="1206997"/>
    <lineage>
        <taxon>Bacteria</taxon>
        <taxon>Bacillati</taxon>
        <taxon>Actinomycetota</taxon>
        <taxon>Actinomycetes</taxon>
        <taxon>Pseudonocardiales</taxon>
        <taxon>Pseudonocardiaceae</taxon>
        <taxon>Pseudonocardia</taxon>
    </lineage>
</organism>
<dbReference type="Pfam" id="PF03600">
    <property type="entry name" value="CitMHS"/>
    <property type="match status" value="1"/>
</dbReference>
<feature type="transmembrane region" description="Helical" evidence="11">
    <location>
        <begin position="375"/>
        <end position="399"/>
    </location>
</feature>
<feature type="transmembrane region" description="Helical" evidence="11">
    <location>
        <begin position="29"/>
        <end position="48"/>
    </location>
</feature>
<sequence length="457" mass="45200">MSLVLAVALLAAVLAAATLRPFGLPEAVVAVPAAAIAVLAGLVTPAGAWGEVAELAPTIGFLAAILLLGHLADAEGVFRWLGALLGSASAGSPRRLLVLVFAAAAGTTAVLSLDATVVLLTPVVLATAARLRLPARPHSYACAHLSNSASGLLPVSNLTNLLAFSASGLSFLGFAGLMAAPWVAVIVVEFLVLRWFFARELRGSAVGSGGRDGRTQVAADRSAEATSRADRGADSESDATLAADDARGLDAGTATGTPAPRFALTVLALTLVGFGASSALGIGPGWIAAAGAAVLAVRALARRETGPLRLVAAASPGFCLFVAALGVVVAGLSGQGLAGWLGALLPDTPDLAGLLLTAAIAAVLANLVNNLPATLVLLTALGPSPAAGLVLAVLLGVNIGPNLTYAGSLATLLWRRIATGHGEPPRLGTFVGLGVLTVPLGLVAATVALWAGLALAA</sequence>
<dbReference type="PRINTS" id="PR00758">
    <property type="entry name" value="ARSENICPUMP"/>
</dbReference>
<comment type="similarity">
    <text evidence="3">Belongs to the CitM (TC 2.A.11) transporter family.</text>
</comment>
<feature type="transmembrane region" description="Helical" evidence="11">
    <location>
        <begin position="285"/>
        <end position="301"/>
    </location>
</feature>
<dbReference type="PANTHER" id="PTHR43302:SF5">
    <property type="entry name" value="TRANSPORTER ARSB-RELATED"/>
    <property type="match status" value="1"/>
</dbReference>
<evidence type="ECO:0000256" key="8">
    <source>
        <dbReference type="ARBA" id="ARBA00022989"/>
    </source>
</evidence>
<evidence type="ECO:0000256" key="7">
    <source>
        <dbReference type="ARBA" id="ARBA00022849"/>
    </source>
</evidence>
<evidence type="ECO:0000256" key="2">
    <source>
        <dbReference type="ARBA" id="ARBA00006433"/>
    </source>
</evidence>
<evidence type="ECO:0000313" key="14">
    <source>
        <dbReference type="Proteomes" id="UP001494902"/>
    </source>
</evidence>
<keyword evidence="14" id="KW-1185">Reference proteome</keyword>
<dbReference type="Proteomes" id="UP001494902">
    <property type="component" value="Unassembled WGS sequence"/>
</dbReference>
<keyword evidence="9 11" id="KW-0472">Membrane</keyword>
<dbReference type="InterPro" id="IPR000802">
    <property type="entry name" value="Arsenical_pump_ArsB"/>
</dbReference>
<evidence type="ECO:0000259" key="12">
    <source>
        <dbReference type="Pfam" id="PF03600"/>
    </source>
</evidence>
<accession>A0ABV1KD60</accession>
<proteinExistence type="inferred from homology"/>
<reference evidence="13 14" key="1">
    <citation type="submission" date="2024-03" db="EMBL/GenBank/DDBJ databases">
        <title>Draft genome sequence of Pseudonocardia nematodicida JCM 31783.</title>
        <authorList>
            <person name="Butdee W."/>
            <person name="Duangmal K."/>
        </authorList>
    </citation>
    <scope>NUCLEOTIDE SEQUENCE [LARGE SCALE GENOMIC DNA]</scope>
    <source>
        <strain evidence="13 14">JCM 31783</strain>
    </source>
</reference>
<comment type="subcellular location">
    <subcellularLocation>
        <location evidence="1">Cell membrane</location>
        <topology evidence="1">Multi-pass membrane protein</topology>
    </subcellularLocation>
</comment>
<evidence type="ECO:0000256" key="1">
    <source>
        <dbReference type="ARBA" id="ARBA00004651"/>
    </source>
</evidence>
<evidence type="ECO:0000256" key="11">
    <source>
        <dbReference type="SAM" id="Phobius"/>
    </source>
</evidence>
<feature type="domain" description="Citrate transporter-like" evidence="12">
    <location>
        <begin position="21"/>
        <end position="388"/>
    </location>
</feature>
<feature type="transmembrane region" description="Helical" evidence="11">
    <location>
        <begin position="169"/>
        <end position="193"/>
    </location>
</feature>
<dbReference type="EMBL" id="JBEDNQ010000007">
    <property type="protein sequence ID" value="MEQ3552395.1"/>
    <property type="molecule type" value="Genomic_DNA"/>
</dbReference>
<keyword evidence="7" id="KW-0059">Arsenical resistance</keyword>
<dbReference type="InterPro" id="IPR004680">
    <property type="entry name" value="Cit_transptr-like_dom"/>
</dbReference>
<evidence type="ECO:0000256" key="4">
    <source>
        <dbReference type="ARBA" id="ARBA00022448"/>
    </source>
</evidence>
<evidence type="ECO:0000256" key="9">
    <source>
        <dbReference type="ARBA" id="ARBA00023136"/>
    </source>
</evidence>
<evidence type="ECO:0000256" key="6">
    <source>
        <dbReference type="ARBA" id="ARBA00022692"/>
    </source>
</evidence>
<keyword evidence="4" id="KW-0813">Transport</keyword>
<dbReference type="RefSeq" id="WP_349299459.1">
    <property type="nucleotide sequence ID" value="NZ_JBEDNQ010000007.1"/>
</dbReference>
<name>A0ABV1KD60_9PSEU</name>